<dbReference type="EMBL" id="JACAZF010000007">
    <property type="protein sequence ID" value="KAF7298664.1"/>
    <property type="molecule type" value="Genomic_DNA"/>
</dbReference>
<evidence type="ECO:0000313" key="1">
    <source>
        <dbReference type="EMBL" id="KAF7298664.1"/>
    </source>
</evidence>
<dbReference type="RefSeq" id="XP_037218052.1">
    <property type="nucleotide sequence ID" value="XM_037364810.1"/>
</dbReference>
<dbReference type="AlphaFoldDB" id="A0A8H6VYC9"/>
<proteinExistence type="predicted"/>
<sequence length="309" mass="35726">MACRQDHDIGWPARGRYPQDLRISFTDMLCLRLPKLSVLALERKLRQTASRLVHHGNGSRLRLLTWNHHEAELGDEEEDALFEHLPEVLLDGFVLFHVEDTIFKVHTSLFRLENSAKYPHLATEPISKTVWRIPDTTADEFRFFLWDLSSISHPLPKSSTPSATLRLETLSIMTSRFLNATSKPRYPPKWKGRQPLSLQLSLLRYLRSRLSQLLPFAPSISTFAPPLPLPASTLHIHNHGSCERVWHGIWTKAGERALNDMEQEREKREPDAEFELLERMEPYLRQLVSLDRKMPMECALAAMELVAEL</sequence>
<organism evidence="1 2">
    <name type="scientific">Mycena indigotica</name>
    <dbReference type="NCBI Taxonomy" id="2126181"/>
    <lineage>
        <taxon>Eukaryota</taxon>
        <taxon>Fungi</taxon>
        <taxon>Dikarya</taxon>
        <taxon>Basidiomycota</taxon>
        <taxon>Agaricomycotina</taxon>
        <taxon>Agaricomycetes</taxon>
        <taxon>Agaricomycetidae</taxon>
        <taxon>Agaricales</taxon>
        <taxon>Marasmiineae</taxon>
        <taxon>Mycenaceae</taxon>
        <taxon>Mycena</taxon>
    </lineage>
</organism>
<accession>A0A8H6VYC9</accession>
<name>A0A8H6VYC9_9AGAR</name>
<evidence type="ECO:0000313" key="2">
    <source>
        <dbReference type="Proteomes" id="UP000636479"/>
    </source>
</evidence>
<keyword evidence="2" id="KW-1185">Reference proteome</keyword>
<gene>
    <name evidence="1" type="ORF">MIND_00813600</name>
</gene>
<protein>
    <submittedName>
        <fullName evidence="1">P4Hc domain-containing protein</fullName>
    </submittedName>
</protein>
<comment type="caution">
    <text evidence="1">The sequence shown here is derived from an EMBL/GenBank/DDBJ whole genome shotgun (WGS) entry which is preliminary data.</text>
</comment>
<dbReference type="Proteomes" id="UP000636479">
    <property type="component" value="Unassembled WGS sequence"/>
</dbReference>
<dbReference type="OrthoDB" id="3157337at2759"/>
<dbReference type="GeneID" id="59347326"/>
<reference evidence="1" key="1">
    <citation type="submission" date="2020-05" db="EMBL/GenBank/DDBJ databases">
        <title>Mycena genomes resolve the evolution of fungal bioluminescence.</title>
        <authorList>
            <person name="Tsai I.J."/>
        </authorList>
    </citation>
    <scope>NUCLEOTIDE SEQUENCE</scope>
    <source>
        <strain evidence="1">171206Taipei</strain>
    </source>
</reference>